<dbReference type="PRINTS" id="PR00781">
    <property type="entry name" value="LIPOSIGPTASE"/>
</dbReference>
<dbReference type="PANTHER" id="PTHR33695:SF1">
    <property type="entry name" value="LIPOPROTEIN SIGNAL PEPTIDASE"/>
    <property type="match status" value="1"/>
</dbReference>
<dbReference type="GO" id="GO:0005886">
    <property type="term" value="C:plasma membrane"/>
    <property type="evidence" value="ECO:0007669"/>
    <property type="project" value="UniProtKB-SubCell"/>
</dbReference>
<name>A0A1F6LKC0_9BACT</name>
<evidence type="ECO:0000256" key="5">
    <source>
        <dbReference type="ARBA" id="ARBA00022750"/>
    </source>
</evidence>
<evidence type="ECO:0000256" key="10">
    <source>
        <dbReference type="RuleBase" id="RU004181"/>
    </source>
</evidence>
<sequence length="143" mass="16784">MQNKIDHLILLFGGLFLFFLDQFLKYLAYSKQNVFFVWNKLIGWEFYANKGIAFSLPFPNTILLIFTPIIIFLLITYYLKTKNQNILLKISLLLIILGAISNFIDRIIFGITIDYFRIFTIVINLADIMIVFGVLLLMFKNKK</sequence>
<dbReference type="Proteomes" id="UP000177067">
    <property type="component" value="Unassembled WGS sequence"/>
</dbReference>
<evidence type="ECO:0000256" key="6">
    <source>
        <dbReference type="ARBA" id="ARBA00022801"/>
    </source>
</evidence>
<comment type="pathway">
    <text evidence="9">Protein modification; lipoprotein biosynthesis (signal peptide cleavage).</text>
</comment>
<dbReference type="HAMAP" id="MF_00161">
    <property type="entry name" value="LspA"/>
    <property type="match status" value="1"/>
</dbReference>
<feature type="transmembrane region" description="Helical" evidence="9">
    <location>
        <begin position="86"/>
        <end position="104"/>
    </location>
</feature>
<accession>A0A1F6LKC0</accession>
<feature type="active site" evidence="9">
    <location>
        <position position="127"/>
    </location>
</feature>
<evidence type="ECO:0000313" key="12">
    <source>
        <dbReference type="Proteomes" id="UP000177067"/>
    </source>
</evidence>
<protein>
    <recommendedName>
        <fullName evidence="9">Lipoprotein signal peptidase</fullName>
        <ecNumber evidence="9">3.4.23.36</ecNumber>
    </recommendedName>
    <alternativeName>
        <fullName evidence="9">Prolipoprotein signal peptidase</fullName>
    </alternativeName>
    <alternativeName>
        <fullName evidence="9">Signal peptidase II</fullName>
        <shortName evidence="9">SPase II</shortName>
    </alternativeName>
</protein>
<dbReference type="PANTHER" id="PTHR33695">
    <property type="entry name" value="LIPOPROTEIN SIGNAL PEPTIDASE"/>
    <property type="match status" value="1"/>
</dbReference>
<evidence type="ECO:0000313" key="11">
    <source>
        <dbReference type="EMBL" id="OGH59850.1"/>
    </source>
</evidence>
<evidence type="ECO:0000256" key="7">
    <source>
        <dbReference type="ARBA" id="ARBA00022989"/>
    </source>
</evidence>
<keyword evidence="5 9" id="KW-0064">Aspartyl protease</keyword>
<evidence type="ECO:0000256" key="1">
    <source>
        <dbReference type="ARBA" id="ARBA00006139"/>
    </source>
</evidence>
<keyword evidence="7 9" id="KW-1133">Transmembrane helix</keyword>
<organism evidence="11 12">
    <name type="scientific">Candidatus Magasanikbacteria bacterium RIFCSPHIGHO2_01_FULL_33_34</name>
    <dbReference type="NCBI Taxonomy" id="1798671"/>
    <lineage>
        <taxon>Bacteria</taxon>
        <taxon>Candidatus Magasanikiibacteriota</taxon>
    </lineage>
</organism>
<feature type="transmembrane region" description="Helical" evidence="9">
    <location>
        <begin position="54"/>
        <end position="79"/>
    </location>
</feature>
<dbReference type="GO" id="GO:0004190">
    <property type="term" value="F:aspartic-type endopeptidase activity"/>
    <property type="evidence" value="ECO:0007669"/>
    <property type="project" value="UniProtKB-UniRule"/>
</dbReference>
<comment type="catalytic activity">
    <reaction evidence="9">
        <text>Release of signal peptides from bacterial membrane prolipoproteins. Hydrolyzes -Xaa-Yaa-Zaa-|-(S,diacylglyceryl)Cys-, in which Xaa is hydrophobic (preferably Leu), and Yaa (Ala or Ser) and Zaa (Gly or Ala) have small, neutral side chains.</text>
        <dbReference type="EC" id="3.4.23.36"/>
    </reaction>
</comment>
<dbReference type="GO" id="GO:0006508">
    <property type="term" value="P:proteolysis"/>
    <property type="evidence" value="ECO:0007669"/>
    <property type="project" value="UniProtKB-KW"/>
</dbReference>
<comment type="caution">
    <text evidence="11">The sequence shown here is derived from an EMBL/GenBank/DDBJ whole genome shotgun (WGS) entry which is preliminary data.</text>
</comment>
<evidence type="ECO:0000256" key="9">
    <source>
        <dbReference type="HAMAP-Rule" id="MF_00161"/>
    </source>
</evidence>
<dbReference type="Pfam" id="PF01252">
    <property type="entry name" value="Peptidase_A8"/>
    <property type="match status" value="1"/>
</dbReference>
<dbReference type="UniPathway" id="UPA00665"/>
<evidence type="ECO:0000256" key="2">
    <source>
        <dbReference type="ARBA" id="ARBA00022475"/>
    </source>
</evidence>
<keyword evidence="2 9" id="KW-1003">Cell membrane</keyword>
<feature type="transmembrane region" description="Helical" evidence="9">
    <location>
        <begin position="116"/>
        <end position="139"/>
    </location>
</feature>
<comment type="function">
    <text evidence="9">This protein specifically catalyzes the removal of signal peptides from prolipoproteins.</text>
</comment>
<dbReference type="EC" id="3.4.23.36" evidence="9"/>
<proteinExistence type="inferred from homology"/>
<feature type="active site" evidence="9">
    <location>
        <position position="114"/>
    </location>
</feature>
<evidence type="ECO:0000256" key="3">
    <source>
        <dbReference type="ARBA" id="ARBA00022670"/>
    </source>
</evidence>
<evidence type="ECO:0000256" key="8">
    <source>
        <dbReference type="ARBA" id="ARBA00023136"/>
    </source>
</evidence>
<dbReference type="EMBL" id="MFPS01000006">
    <property type="protein sequence ID" value="OGH59850.1"/>
    <property type="molecule type" value="Genomic_DNA"/>
</dbReference>
<keyword evidence="3 9" id="KW-0645">Protease</keyword>
<dbReference type="AlphaFoldDB" id="A0A1F6LKC0"/>
<comment type="similarity">
    <text evidence="1 9 10">Belongs to the peptidase A8 family.</text>
</comment>
<keyword evidence="4 9" id="KW-0812">Transmembrane</keyword>
<reference evidence="11 12" key="1">
    <citation type="journal article" date="2016" name="Nat. Commun.">
        <title>Thousands of microbial genomes shed light on interconnected biogeochemical processes in an aquifer system.</title>
        <authorList>
            <person name="Anantharaman K."/>
            <person name="Brown C.T."/>
            <person name="Hug L.A."/>
            <person name="Sharon I."/>
            <person name="Castelle C.J."/>
            <person name="Probst A.J."/>
            <person name="Thomas B.C."/>
            <person name="Singh A."/>
            <person name="Wilkins M.J."/>
            <person name="Karaoz U."/>
            <person name="Brodie E.L."/>
            <person name="Williams K.H."/>
            <person name="Hubbard S.S."/>
            <person name="Banfield J.F."/>
        </authorList>
    </citation>
    <scope>NUCLEOTIDE SEQUENCE [LARGE SCALE GENOMIC DNA]</scope>
</reference>
<gene>
    <name evidence="9" type="primary">lspA</name>
    <name evidence="11" type="ORF">A2725_02435</name>
</gene>
<comment type="subcellular location">
    <subcellularLocation>
        <location evidence="9">Cell membrane</location>
        <topology evidence="9">Multi-pass membrane protein</topology>
    </subcellularLocation>
</comment>
<comment type="caution">
    <text evidence="9">Lacks conserved residue(s) required for the propagation of feature annotation.</text>
</comment>
<dbReference type="InterPro" id="IPR001872">
    <property type="entry name" value="Peptidase_A8"/>
</dbReference>
<keyword evidence="8 9" id="KW-0472">Membrane</keyword>
<evidence type="ECO:0000256" key="4">
    <source>
        <dbReference type="ARBA" id="ARBA00022692"/>
    </source>
</evidence>
<keyword evidence="6 9" id="KW-0378">Hydrolase</keyword>